<dbReference type="RefSeq" id="WP_124540449.1">
    <property type="nucleotide sequence ID" value="NZ_QUSW01000003.1"/>
</dbReference>
<reference evidence="2 3" key="1">
    <citation type="submission" date="2018-08" db="EMBL/GenBank/DDBJ databases">
        <authorList>
            <person name="Khan S.A."/>
            <person name="Jeon C.O."/>
            <person name="Chun B.H."/>
            <person name="Jeong S.E."/>
        </authorList>
    </citation>
    <scope>NUCLEOTIDE SEQUENCE [LARGE SCALE GENOMIC DNA]</scope>
    <source>
        <strain evidence="2 3">S-16</strain>
    </source>
</reference>
<name>A0A3N7HQP1_9BURK</name>
<evidence type="ECO:0000313" key="2">
    <source>
        <dbReference type="EMBL" id="RQP24003.1"/>
    </source>
</evidence>
<evidence type="ECO:0000313" key="3">
    <source>
        <dbReference type="Proteomes" id="UP000267464"/>
    </source>
</evidence>
<feature type="region of interest" description="Disordered" evidence="1">
    <location>
        <begin position="42"/>
        <end position="65"/>
    </location>
</feature>
<organism evidence="2 3">
    <name type="scientific">Piscinibacter terrae</name>
    <dbReference type="NCBI Taxonomy" id="2496871"/>
    <lineage>
        <taxon>Bacteria</taxon>
        <taxon>Pseudomonadati</taxon>
        <taxon>Pseudomonadota</taxon>
        <taxon>Betaproteobacteria</taxon>
        <taxon>Burkholderiales</taxon>
        <taxon>Sphaerotilaceae</taxon>
        <taxon>Piscinibacter</taxon>
    </lineage>
</organism>
<dbReference type="EMBL" id="QUSW01000003">
    <property type="protein sequence ID" value="RQP24003.1"/>
    <property type="molecule type" value="Genomic_DNA"/>
</dbReference>
<keyword evidence="3" id="KW-1185">Reference proteome</keyword>
<reference evidence="2 3" key="2">
    <citation type="submission" date="2018-12" db="EMBL/GenBank/DDBJ databases">
        <title>Rhizobacter gummiphilus sp. nov., a rubber-degrading bacterium isolated from the soil of a botanical garden in Japan.</title>
        <authorList>
            <person name="Shunsuke S.S."/>
        </authorList>
    </citation>
    <scope>NUCLEOTIDE SEQUENCE [LARGE SCALE GENOMIC DNA]</scope>
    <source>
        <strain evidence="2 3">S-16</strain>
    </source>
</reference>
<dbReference type="AlphaFoldDB" id="A0A3N7HQP1"/>
<dbReference type="Proteomes" id="UP000267464">
    <property type="component" value="Unassembled WGS sequence"/>
</dbReference>
<comment type="caution">
    <text evidence="2">The sequence shown here is derived from an EMBL/GenBank/DDBJ whole genome shotgun (WGS) entry which is preliminary data.</text>
</comment>
<protein>
    <submittedName>
        <fullName evidence="2">Uncharacterized protein</fullName>
    </submittedName>
</protein>
<gene>
    <name evidence="2" type="ORF">DZC73_11695</name>
</gene>
<sequence length="65" mass="7033">MNKPSQPWWSSIGFGKSEQAADTDYADMGTAFGLDATVAPVDDPEAQSLADELAANDRQSRRGMR</sequence>
<evidence type="ECO:0000256" key="1">
    <source>
        <dbReference type="SAM" id="MobiDB-lite"/>
    </source>
</evidence>
<accession>A0A3N7HQP1</accession>
<proteinExistence type="predicted"/>